<organism evidence="9 10">
    <name type="scientific">Neolecta irregularis (strain DAH-3)</name>
    <dbReference type="NCBI Taxonomy" id="1198029"/>
    <lineage>
        <taxon>Eukaryota</taxon>
        <taxon>Fungi</taxon>
        <taxon>Dikarya</taxon>
        <taxon>Ascomycota</taxon>
        <taxon>Taphrinomycotina</taxon>
        <taxon>Neolectales</taxon>
        <taxon>Neolectaceae</taxon>
        <taxon>Neolecta</taxon>
    </lineage>
</organism>
<evidence type="ECO:0000313" key="9">
    <source>
        <dbReference type="EMBL" id="OLL22910.1"/>
    </source>
</evidence>
<dbReference type="Pfam" id="PF13181">
    <property type="entry name" value="TPR_8"/>
    <property type="match status" value="1"/>
</dbReference>
<accession>A0A1U7LJS7</accession>
<dbReference type="OrthoDB" id="10006270at2759"/>
<keyword evidence="2" id="KW-0677">Repeat</keyword>
<dbReference type="GO" id="GO:0016567">
    <property type="term" value="P:protein ubiquitination"/>
    <property type="evidence" value="ECO:0007669"/>
    <property type="project" value="EnsemblFungi"/>
</dbReference>
<dbReference type="STRING" id="1198029.A0A1U7LJS7"/>
<dbReference type="PANTHER" id="PTHR12558">
    <property type="entry name" value="CELL DIVISION CYCLE 16,23,27"/>
    <property type="match status" value="1"/>
</dbReference>
<dbReference type="GO" id="GO:0032297">
    <property type="term" value="P:negative regulation of DNA-templated DNA replication initiation"/>
    <property type="evidence" value="ECO:0007669"/>
    <property type="project" value="EnsemblFungi"/>
</dbReference>
<dbReference type="EMBL" id="LXFE01002636">
    <property type="protein sequence ID" value="OLL22910.1"/>
    <property type="molecule type" value="Genomic_DNA"/>
</dbReference>
<keyword evidence="3" id="KW-0498">Mitosis</keyword>
<dbReference type="SUPFAM" id="SSF48452">
    <property type="entry name" value="TPR-like"/>
    <property type="match status" value="3"/>
</dbReference>
<dbReference type="SMART" id="SM00028">
    <property type="entry name" value="TPR"/>
    <property type="match status" value="6"/>
</dbReference>
<dbReference type="GO" id="GO:0061630">
    <property type="term" value="F:ubiquitin protein ligase activity"/>
    <property type="evidence" value="ECO:0007669"/>
    <property type="project" value="EnsemblFungi"/>
</dbReference>
<keyword evidence="10" id="KW-1185">Reference proteome</keyword>
<keyword evidence="4" id="KW-0833">Ubl conjugation pathway</keyword>
<reference evidence="9 10" key="1">
    <citation type="submission" date="2016-04" db="EMBL/GenBank/DDBJ databases">
        <title>Evolutionary innovation and constraint leading to complex multicellularity in the Ascomycota.</title>
        <authorList>
            <person name="Cisse O."/>
            <person name="Nguyen A."/>
            <person name="Hewitt D.A."/>
            <person name="Jedd G."/>
            <person name="Stajich J.E."/>
        </authorList>
    </citation>
    <scope>NUCLEOTIDE SEQUENCE [LARGE SCALE GENOMIC DNA]</scope>
    <source>
        <strain evidence="9 10">DAH-3</strain>
    </source>
</reference>
<dbReference type="AlphaFoldDB" id="A0A1U7LJS7"/>
<feature type="repeat" description="TPR" evidence="7">
    <location>
        <begin position="553"/>
        <end position="586"/>
    </location>
</feature>
<dbReference type="GO" id="GO:0045842">
    <property type="term" value="P:positive regulation of mitotic metaphase/anaphase transition"/>
    <property type="evidence" value="ECO:0007669"/>
    <property type="project" value="TreeGrafter"/>
</dbReference>
<sequence length="660" mass="74590">MTRKPHRDSSLATPSGFGPHDGPSTGLRFAPQGLSNLQSSTLAISPITSHSSRTHRRPDSSFGGLSHIDVHSTTDEIQSTHIDRLRMWRHDATMQHQYESASFVGENILDMTGDPNDTFWLAQIYYARTHYSRAHELLQKNDLLETSAACRYLAALCLVKQSKWRETLDLLGEQNPFGRGRGLNKIRNQDGGIQLEASMCYLRGLVFLNQNNFDRAKASFKEALLIDVKCYDAFQLLVNNSLLTAEEEQEFLTSLDFGELPEEDGDFIKLLYSTKLNKYKSAELFQSSSQKLKEKYKLEKNTDLMQSQADLLFVQCKFQACYKITQKILEIDQYKFHALPLHLACMHSLRETNKLFLLSHDLADKYPHEPATWLAVGTYYLSISKVAEARRYFSKASMMDPHFGPAWIGFAHSFALEGEHDQAISAYSTAARLFQGFVLTNHADALTTRRTHLPPLFLGMQHLALNNMALAEEYLNTSMGLCNSDPLLLNELGVVQYQKQDYQKAIYYFRAALRVALATEQSISFGKQRPNYWLYKEALAEFEEVLRVNQNDHETFAAIGLVFLHLGKIQDAILNLHEAASFNPGDPVIIDLLQRALDRNAEGGFIDSIPEPPEVMDGSSIIAEDMDEFEERSGRSIECFDASGNGLSVVEEETMALSME</sequence>
<evidence type="ECO:0000256" key="1">
    <source>
        <dbReference type="ARBA" id="ARBA00022618"/>
    </source>
</evidence>
<proteinExistence type="predicted"/>
<feature type="repeat" description="TPR" evidence="7">
    <location>
        <begin position="370"/>
        <end position="403"/>
    </location>
</feature>
<evidence type="ECO:0000256" key="2">
    <source>
        <dbReference type="ARBA" id="ARBA00022737"/>
    </source>
</evidence>
<dbReference type="Pfam" id="PF12895">
    <property type="entry name" value="ANAPC3"/>
    <property type="match status" value="1"/>
</dbReference>
<dbReference type="GO" id="GO:0005829">
    <property type="term" value="C:cytosol"/>
    <property type="evidence" value="ECO:0007669"/>
    <property type="project" value="EnsemblFungi"/>
</dbReference>
<dbReference type="PROSITE" id="PS50005">
    <property type="entry name" value="TPR"/>
    <property type="match status" value="3"/>
</dbReference>
<dbReference type="GO" id="GO:0031145">
    <property type="term" value="P:anaphase-promoting complex-dependent catabolic process"/>
    <property type="evidence" value="ECO:0007669"/>
    <property type="project" value="EnsemblFungi"/>
</dbReference>
<protein>
    <submittedName>
        <fullName evidence="9">Anaphase-promoting complex subunit cut9</fullName>
    </submittedName>
</protein>
<gene>
    <name evidence="9" type="ORF">NEOLI_000216</name>
</gene>
<dbReference type="GO" id="GO:0051301">
    <property type="term" value="P:cell division"/>
    <property type="evidence" value="ECO:0007669"/>
    <property type="project" value="UniProtKB-KW"/>
</dbReference>
<dbReference type="PANTHER" id="PTHR12558:SF9">
    <property type="entry name" value="CELL DIVISION CYCLE PROTEIN 16 HOMOLOG"/>
    <property type="match status" value="1"/>
</dbReference>
<dbReference type="InterPro" id="IPR011990">
    <property type="entry name" value="TPR-like_helical_dom_sf"/>
</dbReference>
<evidence type="ECO:0000256" key="6">
    <source>
        <dbReference type="ARBA" id="ARBA00023306"/>
    </source>
</evidence>
<evidence type="ECO:0000256" key="5">
    <source>
        <dbReference type="ARBA" id="ARBA00022803"/>
    </source>
</evidence>
<keyword evidence="5 7" id="KW-0802">TPR repeat</keyword>
<feature type="region of interest" description="Disordered" evidence="8">
    <location>
        <begin position="1"/>
        <end position="32"/>
    </location>
</feature>
<dbReference type="OMA" id="DPFHNNA"/>
<dbReference type="InterPro" id="IPR019734">
    <property type="entry name" value="TPR_rpt"/>
</dbReference>
<evidence type="ECO:0000256" key="4">
    <source>
        <dbReference type="ARBA" id="ARBA00022786"/>
    </source>
</evidence>
<dbReference type="GO" id="GO:0005721">
    <property type="term" value="C:pericentric heterochromatin"/>
    <property type="evidence" value="ECO:0007669"/>
    <property type="project" value="EnsemblFungi"/>
</dbReference>
<keyword evidence="1" id="KW-0132">Cell division</keyword>
<keyword evidence="6" id="KW-0131">Cell cycle</keyword>
<feature type="region of interest" description="Disordered" evidence="8">
    <location>
        <begin position="45"/>
        <end position="67"/>
    </location>
</feature>
<comment type="caution">
    <text evidence="9">The sequence shown here is derived from an EMBL/GenBank/DDBJ whole genome shotgun (WGS) entry which is preliminary data.</text>
</comment>
<feature type="repeat" description="TPR" evidence="7">
    <location>
        <begin position="486"/>
        <end position="519"/>
    </location>
</feature>
<evidence type="ECO:0000313" key="10">
    <source>
        <dbReference type="Proteomes" id="UP000186594"/>
    </source>
</evidence>
<evidence type="ECO:0000256" key="7">
    <source>
        <dbReference type="PROSITE-ProRule" id="PRU00339"/>
    </source>
</evidence>
<dbReference type="Gene3D" id="1.25.40.10">
    <property type="entry name" value="Tetratricopeptide repeat domain"/>
    <property type="match status" value="1"/>
</dbReference>
<dbReference type="Proteomes" id="UP000186594">
    <property type="component" value="Unassembled WGS sequence"/>
</dbReference>
<evidence type="ECO:0000256" key="8">
    <source>
        <dbReference type="SAM" id="MobiDB-lite"/>
    </source>
</evidence>
<dbReference type="GO" id="GO:0005680">
    <property type="term" value="C:anaphase-promoting complex"/>
    <property type="evidence" value="ECO:0007669"/>
    <property type="project" value="EnsemblFungi"/>
</dbReference>
<evidence type="ECO:0000256" key="3">
    <source>
        <dbReference type="ARBA" id="ARBA00022776"/>
    </source>
</evidence>
<name>A0A1U7LJS7_NEOID</name>